<keyword evidence="2" id="KW-0539">Nucleus</keyword>
<evidence type="ECO:0000256" key="4">
    <source>
        <dbReference type="ARBA" id="ARBA00024208"/>
    </source>
</evidence>
<accession>A0A2N9H3Z9</accession>
<evidence type="ECO:0000256" key="3">
    <source>
        <dbReference type="ARBA" id="ARBA00024186"/>
    </source>
</evidence>
<name>A0A2N9H3Z9_FAGSY</name>
<dbReference type="PANTHER" id="PTHR31908:SF9">
    <property type="entry name" value="PROTEIN CROWDED NUCLEI 3"/>
    <property type="match status" value="1"/>
</dbReference>
<dbReference type="GO" id="GO:0006997">
    <property type="term" value="P:nucleus organization"/>
    <property type="evidence" value="ECO:0007669"/>
    <property type="project" value="InterPro"/>
</dbReference>
<sequence>MFTPQRQPVTAISPRSASAASGKGKVVAFADPPAPPPLSFLIGENGVLAAESGGDMADWKRFREAGLLDEAAMERKDREALLHKLSKLQNNVYFFLSL</sequence>
<evidence type="ECO:0000256" key="1">
    <source>
        <dbReference type="ARBA" id="ARBA00023054"/>
    </source>
</evidence>
<evidence type="ECO:0000256" key="2">
    <source>
        <dbReference type="ARBA" id="ARBA00023242"/>
    </source>
</evidence>
<feature type="compositionally biased region" description="Polar residues" evidence="5">
    <location>
        <begin position="1"/>
        <end position="19"/>
    </location>
</feature>
<comment type="similarity">
    <text evidence="4">Belongs to the CRWN family.</text>
</comment>
<dbReference type="InterPro" id="IPR040418">
    <property type="entry name" value="CRWN"/>
</dbReference>
<evidence type="ECO:0000313" key="6">
    <source>
        <dbReference type="EMBL" id="SPD06310.1"/>
    </source>
</evidence>
<dbReference type="AlphaFoldDB" id="A0A2N9H3Z9"/>
<dbReference type="EMBL" id="OIVN01002775">
    <property type="protein sequence ID" value="SPD06310.1"/>
    <property type="molecule type" value="Genomic_DNA"/>
</dbReference>
<protein>
    <submittedName>
        <fullName evidence="6">Uncharacterized protein</fullName>
    </submittedName>
</protein>
<reference evidence="6" key="1">
    <citation type="submission" date="2018-02" db="EMBL/GenBank/DDBJ databases">
        <authorList>
            <person name="Cohen D.B."/>
            <person name="Kent A.D."/>
        </authorList>
    </citation>
    <scope>NUCLEOTIDE SEQUENCE</scope>
</reference>
<comment type="subcellular location">
    <subcellularLocation>
        <location evidence="3">Nucleus lamina</location>
    </subcellularLocation>
</comment>
<dbReference type="GO" id="GO:0005652">
    <property type="term" value="C:nuclear lamina"/>
    <property type="evidence" value="ECO:0007669"/>
    <property type="project" value="UniProtKB-SubCell"/>
</dbReference>
<evidence type="ECO:0000256" key="5">
    <source>
        <dbReference type="SAM" id="MobiDB-lite"/>
    </source>
</evidence>
<dbReference type="PANTHER" id="PTHR31908">
    <property type="entry name" value="PROTEIN CROWDED NUCLEI 4"/>
    <property type="match status" value="1"/>
</dbReference>
<gene>
    <name evidence="6" type="ORF">FSB_LOCUS34192</name>
</gene>
<proteinExistence type="inferred from homology"/>
<keyword evidence="1" id="KW-0175">Coiled coil</keyword>
<organism evidence="6">
    <name type="scientific">Fagus sylvatica</name>
    <name type="common">Beechnut</name>
    <dbReference type="NCBI Taxonomy" id="28930"/>
    <lineage>
        <taxon>Eukaryota</taxon>
        <taxon>Viridiplantae</taxon>
        <taxon>Streptophyta</taxon>
        <taxon>Embryophyta</taxon>
        <taxon>Tracheophyta</taxon>
        <taxon>Spermatophyta</taxon>
        <taxon>Magnoliopsida</taxon>
        <taxon>eudicotyledons</taxon>
        <taxon>Gunneridae</taxon>
        <taxon>Pentapetalae</taxon>
        <taxon>rosids</taxon>
        <taxon>fabids</taxon>
        <taxon>Fagales</taxon>
        <taxon>Fagaceae</taxon>
        <taxon>Fagus</taxon>
    </lineage>
</organism>
<feature type="region of interest" description="Disordered" evidence="5">
    <location>
        <begin position="1"/>
        <end position="28"/>
    </location>
</feature>